<dbReference type="Pfam" id="PF01498">
    <property type="entry name" value="HTH_Tnp_Tc3_2"/>
    <property type="match status" value="1"/>
</dbReference>
<dbReference type="InterPro" id="IPR002492">
    <property type="entry name" value="Transposase_Tc1-like"/>
</dbReference>
<organism evidence="3 4">
    <name type="scientific">Conger conger</name>
    <name type="common">Conger eel</name>
    <name type="synonym">Muraena conger</name>
    <dbReference type="NCBI Taxonomy" id="82655"/>
    <lineage>
        <taxon>Eukaryota</taxon>
        <taxon>Metazoa</taxon>
        <taxon>Chordata</taxon>
        <taxon>Craniata</taxon>
        <taxon>Vertebrata</taxon>
        <taxon>Euteleostomi</taxon>
        <taxon>Actinopterygii</taxon>
        <taxon>Neopterygii</taxon>
        <taxon>Teleostei</taxon>
        <taxon>Anguilliformes</taxon>
        <taxon>Congridae</taxon>
        <taxon>Conger</taxon>
    </lineage>
</organism>
<dbReference type="Proteomes" id="UP001152803">
    <property type="component" value="Unassembled WGS sequence"/>
</dbReference>
<evidence type="ECO:0000313" key="3">
    <source>
        <dbReference type="EMBL" id="KAJ8272301.1"/>
    </source>
</evidence>
<evidence type="ECO:0000313" key="4">
    <source>
        <dbReference type="Proteomes" id="UP001152803"/>
    </source>
</evidence>
<evidence type="ECO:0000256" key="1">
    <source>
        <dbReference type="SAM" id="MobiDB-lite"/>
    </source>
</evidence>
<dbReference type="EMBL" id="JAFJMO010000007">
    <property type="protein sequence ID" value="KAJ8272301.1"/>
    <property type="molecule type" value="Genomic_DNA"/>
</dbReference>
<dbReference type="GO" id="GO:0015074">
    <property type="term" value="P:DNA integration"/>
    <property type="evidence" value="ECO:0007669"/>
    <property type="project" value="InterPro"/>
</dbReference>
<dbReference type="InterPro" id="IPR036397">
    <property type="entry name" value="RNaseH_sf"/>
</dbReference>
<accession>A0A9Q1DJY0</accession>
<comment type="caution">
    <text evidence="3">The sequence shown here is derived from an EMBL/GenBank/DDBJ whole genome shotgun (WGS) entry which is preliminary data.</text>
</comment>
<proteinExistence type="predicted"/>
<dbReference type="AlphaFoldDB" id="A0A9Q1DJY0"/>
<name>A0A9Q1DJY0_CONCO</name>
<dbReference type="GO" id="GO:0003677">
    <property type="term" value="F:DNA binding"/>
    <property type="evidence" value="ECO:0007669"/>
    <property type="project" value="InterPro"/>
</dbReference>
<feature type="region of interest" description="Disordered" evidence="1">
    <location>
        <begin position="1"/>
        <end position="23"/>
    </location>
</feature>
<dbReference type="Gene3D" id="3.30.420.10">
    <property type="entry name" value="Ribonuclease H-like superfamily/Ribonuclease H"/>
    <property type="match status" value="1"/>
</dbReference>
<reference evidence="3" key="1">
    <citation type="journal article" date="2023" name="Science">
        <title>Genome structures resolve the early diversification of teleost fishes.</title>
        <authorList>
            <person name="Parey E."/>
            <person name="Louis A."/>
            <person name="Montfort J."/>
            <person name="Bouchez O."/>
            <person name="Roques C."/>
            <person name="Iampietro C."/>
            <person name="Lluch J."/>
            <person name="Castinel A."/>
            <person name="Donnadieu C."/>
            <person name="Desvignes T."/>
            <person name="Floi Bucao C."/>
            <person name="Jouanno E."/>
            <person name="Wen M."/>
            <person name="Mejri S."/>
            <person name="Dirks R."/>
            <person name="Jansen H."/>
            <person name="Henkel C."/>
            <person name="Chen W.J."/>
            <person name="Zahm M."/>
            <person name="Cabau C."/>
            <person name="Klopp C."/>
            <person name="Thompson A.W."/>
            <person name="Robinson-Rechavi M."/>
            <person name="Braasch I."/>
            <person name="Lecointre G."/>
            <person name="Bobe J."/>
            <person name="Postlethwait J.H."/>
            <person name="Berthelot C."/>
            <person name="Roest Crollius H."/>
            <person name="Guiguen Y."/>
        </authorList>
    </citation>
    <scope>NUCLEOTIDE SEQUENCE</scope>
    <source>
        <strain evidence="3">Concon-B</strain>
    </source>
</reference>
<evidence type="ECO:0000259" key="2">
    <source>
        <dbReference type="Pfam" id="PF01498"/>
    </source>
</evidence>
<sequence>MRSSSAEMEEPAGRTTISATPNQSDLYGRVARRKPVLSKRHMTACLEFAKLHLKDFEENDSIADTIPTVKHGGGSIMLWGCFSAAGTGRLVRNEVRVNAARYREVLEEKLLQSALNLRLWQQFTFQHDYDPKHTAKTMREWLQDKPLTDISVTGL</sequence>
<dbReference type="GO" id="GO:0006313">
    <property type="term" value="P:DNA transposition"/>
    <property type="evidence" value="ECO:0007669"/>
    <property type="project" value="InterPro"/>
</dbReference>
<gene>
    <name evidence="3" type="ORF">COCON_G00111600</name>
</gene>
<keyword evidence="4" id="KW-1185">Reference proteome</keyword>
<protein>
    <recommendedName>
        <fullName evidence="2">Transposase Tc1-like domain-containing protein</fullName>
    </recommendedName>
</protein>
<dbReference type="OrthoDB" id="3263820at2759"/>
<feature type="domain" description="Transposase Tc1-like" evidence="2">
    <location>
        <begin position="6"/>
        <end position="54"/>
    </location>
</feature>